<evidence type="ECO:0000256" key="1">
    <source>
        <dbReference type="SAM" id="MobiDB-lite"/>
    </source>
</evidence>
<evidence type="ECO:0000313" key="3">
    <source>
        <dbReference type="WBParaSite" id="ALUE_0001952401-mRNA-1"/>
    </source>
</evidence>
<feature type="region of interest" description="Disordered" evidence="1">
    <location>
        <begin position="1"/>
        <end position="40"/>
    </location>
</feature>
<dbReference type="AlphaFoldDB" id="A0A0M3IL96"/>
<proteinExistence type="predicted"/>
<protein>
    <submittedName>
        <fullName evidence="3">Uncharacterized protein</fullName>
    </submittedName>
</protein>
<sequence length="251" mass="27525">MGSTVSHENIASKSEGDRLRRSRVRTHPSYPMRSSSAYSPREFYPPPILHTLCPDFDNQITINKAKEITELIASRNNRLKKVLPNDGGQQETDGKELALRLSTASSSSSGCGSVCGDDTDTAIASRRCPQAYDNSDTSKAVATRGRFICQPARLSVDSGTEMDDESGQCSTGAHASSQNLMPKQKSESKTTTIENDVNVAETTVGLSPQTTVERSKRVKQKRRYFKKSLKRFHPRTFSAPLPYVSSSISGE</sequence>
<dbReference type="WBParaSite" id="ALUE_0001952401-mRNA-1">
    <property type="protein sequence ID" value="ALUE_0001952401-mRNA-1"/>
    <property type="gene ID" value="ALUE_0001952401"/>
</dbReference>
<evidence type="ECO:0000313" key="2">
    <source>
        <dbReference type="Proteomes" id="UP000036681"/>
    </source>
</evidence>
<feature type="region of interest" description="Disordered" evidence="1">
    <location>
        <begin position="157"/>
        <end position="192"/>
    </location>
</feature>
<accession>A0A0M3IL96</accession>
<dbReference type="Proteomes" id="UP000036681">
    <property type="component" value="Unplaced"/>
</dbReference>
<reference evidence="3" key="1">
    <citation type="submission" date="2017-02" db="UniProtKB">
        <authorList>
            <consortium name="WormBaseParasite"/>
        </authorList>
    </citation>
    <scope>IDENTIFICATION</scope>
</reference>
<feature type="compositionally biased region" description="Polar residues" evidence="1">
    <location>
        <begin position="167"/>
        <end position="181"/>
    </location>
</feature>
<keyword evidence="2" id="KW-1185">Reference proteome</keyword>
<organism evidence="2 3">
    <name type="scientific">Ascaris lumbricoides</name>
    <name type="common">Giant roundworm</name>
    <dbReference type="NCBI Taxonomy" id="6252"/>
    <lineage>
        <taxon>Eukaryota</taxon>
        <taxon>Metazoa</taxon>
        <taxon>Ecdysozoa</taxon>
        <taxon>Nematoda</taxon>
        <taxon>Chromadorea</taxon>
        <taxon>Rhabditida</taxon>
        <taxon>Spirurina</taxon>
        <taxon>Ascaridomorpha</taxon>
        <taxon>Ascaridoidea</taxon>
        <taxon>Ascarididae</taxon>
        <taxon>Ascaris</taxon>
    </lineage>
</organism>
<name>A0A0M3IL96_ASCLU</name>
<feature type="compositionally biased region" description="Polar residues" evidence="1">
    <location>
        <begin position="1"/>
        <end position="12"/>
    </location>
</feature>